<reference evidence="2 4" key="2">
    <citation type="submission" date="2016-11" db="EMBL/GenBank/DDBJ databases">
        <title>Whole genomes of Flavobacteriaceae.</title>
        <authorList>
            <person name="Stine C."/>
            <person name="Li C."/>
            <person name="Tadesse D."/>
        </authorList>
    </citation>
    <scope>NUCLEOTIDE SEQUENCE [LARGE SCALE GENOMIC DNA]</scope>
    <source>
        <strain evidence="2 4">ATCC 29551</strain>
    </source>
</reference>
<organism evidence="1 3">
    <name type="scientific">Flavobacterium hydatis</name>
    <name type="common">Cytophaga aquatilis</name>
    <dbReference type="NCBI Taxonomy" id="991"/>
    <lineage>
        <taxon>Bacteria</taxon>
        <taxon>Pseudomonadati</taxon>
        <taxon>Bacteroidota</taxon>
        <taxon>Flavobacteriia</taxon>
        <taxon>Flavobacteriales</taxon>
        <taxon>Flavobacteriaceae</taxon>
        <taxon>Flavobacterium</taxon>
    </lineage>
</organism>
<evidence type="ECO:0000313" key="1">
    <source>
        <dbReference type="EMBL" id="KFF13633.1"/>
    </source>
</evidence>
<dbReference type="OrthoDB" id="1364606at2"/>
<accession>A0A086AAB9</accession>
<keyword evidence="4" id="KW-1185">Reference proteome</keyword>
<dbReference type="PROSITE" id="PS51257">
    <property type="entry name" value="PROKAR_LIPOPROTEIN"/>
    <property type="match status" value="1"/>
</dbReference>
<dbReference type="Proteomes" id="UP000028712">
    <property type="component" value="Unassembled WGS sequence"/>
</dbReference>
<dbReference type="EMBL" id="MUGY01000028">
    <property type="protein sequence ID" value="OXA90283.1"/>
    <property type="molecule type" value="Genomic_DNA"/>
</dbReference>
<sequence length="198" mass="23803">MRNSIYLIICVILFSCNKKDNLKDANSLKTANQYLIEYYKTKNQKYLEKSYKSLNESELYKEKGITKDNKELVLPLLMYLKKYDEIDALLQKDTLLDKYQKEITLNLVKSLIHQKDQKLSKKYIYKNIDLIQNKITSTPNDSLLYTQYFIMKLYLNGRDKTLKEIDSMETKNPKYTKAFYEYILRDLIEEYPKELLYE</sequence>
<evidence type="ECO:0000313" key="2">
    <source>
        <dbReference type="EMBL" id="OXA90283.1"/>
    </source>
</evidence>
<protein>
    <recommendedName>
        <fullName evidence="5">Lipoprotein</fullName>
    </recommendedName>
</protein>
<dbReference type="STRING" id="991.IW20_17590"/>
<proteinExistence type="predicted"/>
<dbReference type="RefSeq" id="WP_035625054.1">
    <property type="nucleotide sequence ID" value="NZ_JBEWQG010000024.1"/>
</dbReference>
<comment type="caution">
    <text evidence="1">The sequence shown here is derived from an EMBL/GenBank/DDBJ whole genome shotgun (WGS) entry which is preliminary data.</text>
</comment>
<reference evidence="1 3" key="1">
    <citation type="submission" date="2014-07" db="EMBL/GenBank/DDBJ databases">
        <title>Genome of Flavobacterium hydatis DSM 2063.</title>
        <authorList>
            <person name="Pipes S.E."/>
            <person name="Stropko S.J."/>
            <person name="Newman J.D."/>
        </authorList>
    </citation>
    <scope>NUCLEOTIDE SEQUENCE [LARGE SCALE GENOMIC DNA]</scope>
    <source>
        <strain evidence="1 3">DSM 2063</strain>
    </source>
</reference>
<gene>
    <name evidence="2" type="ORF">B0A62_19620</name>
    <name evidence="1" type="ORF">IW20_17590</name>
</gene>
<dbReference type="AlphaFoldDB" id="A0A086AAB9"/>
<name>A0A086AAB9_FLAHY</name>
<evidence type="ECO:0000313" key="3">
    <source>
        <dbReference type="Proteomes" id="UP000028712"/>
    </source>
</evidence>
<dbReference type="Proteomes" id="UP000198424">
    <property type="component" value="Unassembled WGS sequence"/>
</dbReference>
<dbReference type="EMBL" id="JPRM01000028">
    <property type="protein sequence ID" value="KFF13633.1"/>
    <property type="molecule type" value="Genomic_DNA"/>
</dbReference>
<evidence type="ECO:0008006" key="5">
    <source>
        <dbReference type="Google" id="ProtNLM"/>
    </source>
</evidence>
<evidence type="ECO:0000313" key="4">
    <source>
        <dbReference type="Proteomes" id="UP000198424"/>
    </source>
</evidence>